<dbReference type="InterPro" id="IPR037147">
    <property type="entry name" value="Ribosomal_bL28_sf"/>
</dbReference>
<evidence type="ECO:0000313" key="5">
    <source>
        <dbReference type="EMBL" id="RAO95168.1"/>
    </source>
</evidence>
<comment type="similarity">
    <text evidence="1">Belongs to the bacterial ribosomal protein bL28 family.</text>
</comment>
<dbReference type="Gene3D" id="2.30.170.40">
    <property type="entry name" value="Ribosomal protein L28/L24"/>
    <property type="match status" value="1"/>
</dbReference>
<accession>A0A328PQK9</accession>
<feature type="region of interest" description="Disordered" evidence="4">
    <location>
        <begin position="1"/>
        <end position="25"/>
    </location>
</feature>
<gene>
    <name evidence="5" type="ORF">DNK47_00880</name>
</gene>
<keyword evidence="3" id="KW-0687">Ribonucleoprotein</keyword>
<name>A0A328PQK9_9MOLU</name>
<keyword evidence="2 5" id="KW-0689">Ribosomal protein</keyword>
<organism evidence="5 6">
    <name type="scientific">Mycoplasma wenyonii</name>
    <dbReference type="NCBI Taxonomy" id="65123"/>
    <lineage>
        <taxon>Bacteria</taxon>
        <taxon>Bacillati</taxon>
        <taxon>Mycoplasmatota</taxon>
        <taxon>Mollicutes</taxon>
        <taxon>Mycoplasmataceae</taxon>
        <taxon>Mycoplasma</taxon>
    </lineage>
</organism>
<proteinExistence type="inferred from homology"/>
<dbReference type="RefSeq" id="WP_112665084.1">
    <property type="nucleotide sequence ID" value="NZ_QKVO01000002.1"/>
</dbReference>
<evidence type="ECO:0000256" key="4">
    <source>
        <dbReference type="SAM" id="MobiDB-lite"/>
    </source>
</evidence>
<evidence type="ECO:0000313" key="6">
    <source>
        <dbReference type="Proteomes" id="UP000249762"/>
    </source>
</evidence>
<dbReference type="GO" id="GO:0005840">
    <property type="term" value="C:ribosome"/>
    <property type="evidence" value="ECO:0007669"/>
    <property type="project" value="UniProtKB-KW"/>
</dbReference>
<evidence type="ECO:0000256" key="3">
    <source>
        <dbReference type="ARBA" id="ARBA00023274"/>
    </source>
</evidence>
<dbReference type="InterPro" id="IPR026569">
    <property type="entry name" value="Ribosomal_bL28"/>
</dbReference>
<dbReference type="EMBL" id="QKVO01000002">
    <property type="protein sequence ID" value="RAO95168.1"/>
    <property type="molecule type" value="Genomic_DNA"/>
</dbReference>
<dbReference type="GO" id="GO:0003735">
    <property type="term" value="F:structural constituent of ribosome"/>
    <property type="evidence" value="ECO:0007669"/>
    <property type="project" value="InterPro"/>
</dbReference>
<dbReference type="AlphaFoldDB" id="A0A328PQK9"/>
<feature type="compositionally biased region" description="Polar residues" evidence="4">
    <location>
        <begin position="10"/>
        <end position="23"/>
    </location>
</feature>
<reference evidence="6" key="1">
    <citation type="submission" date="2018-06" db="EMBL/GenBank/DDBJ databases">
        <authorList>
            <person name="Martinez Ocampo F."/>
            <person name="Quiroz Castaneda R.E."/>
            <person name="Rojas Lopez X."/>
        </authorList>
    </citation>
    <scope>NUCLEOTIDE SEQUENCE [LARGE SCALE GENOMIC DNA]</scope>
    <source>
        <strain evidence="6">INIFAP02</strain>
    </source>
</reference>
<dbReference type="Proteomes" id="UP000249762">
    <property type="component" value="Unassembled WGS sequence"/>
</dbReference>
<evidence type="ECO:0000256" key="2">
    <source>
        <dbReference type="ARBA" id="ARBA00022980"/>
    </source>
</evidence>
<sequence>MGNRLDRVTNRWSKTGNNRSKAMNATKRAWNLNIQKFQLVDAKTGKPIKVKTSVKTVRTWRKQGKIK</sequence>
<dbReference type="OrthoDB" id="9805609at2"/>
<evidence type="ECO:0000256" key="1">
    <source>
        <dbReference type="ARBA" id="ARBA00008760"/>
    </source>
</evidence>
<protein>
    <submittedName>
        <fullName evidence="5">50S ribosomal protein L28</fullName>
    </submittedName>
</protein>
<dbReference type="GO" id="GO:1990904">
    <property type="term" value="C:ribonucleoprotein complex"/>
    <property type="evidence" value="ECO:0007669"/>
    <property type="project" value="UniProtKB-KW"/>
</dbReference>
<dbReference type="InterPro" id="IPR034704">
    <property type="entry name" value="Ribosomal_bL28/bL31-like_sf"/>
</dbReference>
<keyword evidence="6" id="KW-1185">Reference proteome</keyword>
<comment type="caution">
    <text evidence="5">The sequence shown here is derived from an EMBL/GenBank/DDBJ whole genome shotgun (WGS) entry which is preliminary data.</text>
</comment>
<dbReference type="Pfam" id="PF00830">
    <property type="entry name" value="Ribosomal_L28"/>
    <property type="match status" value="1"/>
</dbReference>
<dbReference type="SUPFAM" id="SSF143800">
    <property type="entry name" value="L28p-like"/>
    <property type="match status" value="1"/>
</dbReference>